<keyword evidence="4" id="KW-0028">Amino-acid biosynthesis</keyword>
<accession>A0ABT6N9R4</accession>
<dbReference type="Pfam" id="PF02219">
    <property type="entry name" value="MTHFR"/>
    <property type="match status" value="1"/>
</dbReference>
<keyword evidence="9" id="KW-0486">Methionine biosynthesis</keyword>
<comment type="pathway">
    <text evidence="10">Amino-acid biosynthesis; L-methionine biosynthesis via de novo pathway.</text>
</comment>
<dbReference type="InterPro" id="IPR029041">
    <property type="entry name" value="FAD-linked_oxidoreductase-like"/>
</dbReference>
<comment type="caution">
    <text evidence="13">The sequence shown here is derived from an EMBL/GenBank/DDBJ whole genome shotgun (WGS) entry which is preliminary data.</text>
</comment>
<evidence type="ECO:0000256" key="9">
    <source>
        <dbReference type="ARBA" id="ARBA00023167"/>
    </source>
</evidence>
<organism evidence="13 14">
    <name type="scientific">Fusibacter bizertensis</name>
    <dbReference type="NCBI Taxonomy" id="1488331"/>
    <lineage>
        <taxon>Bacteria</taxon>
        <taxon>Bacillati</taxon>
        <taxon>Bacillota</taxon>
        <taxon>Clostridia</taxon>
        <taxon>Eubacteriales</taxon>
        <taxon>Eubacteriales Family XII. Incertae Sedis</taxon>
        <taxon>Fusibacter</taxon>
    </lineage>
</organism>
<keyword evidence="14" id="KW-1185">Reference proteome</keyword>
<dbReference type="RefSeq" id="WP_281092948.1">
    <property type="nucleotide sequence ID" value="NZ_JARYZI010000001.1"/>
</dbReference>
<evidence type="ECO:0000256" key="5">
    <source>
        <dbReference type="ARBA" id="ARBA00022630"/>
    </source>
</evidence>
<comment type="catalytic activity">
    <reaction evidence="11">
        <text>(6S)-5-methyl-5,6,7,8-tetrahydrofolate + NAD(+) = (6R)-5,10-methylene-5,6,7,8-tetrahydrofolate + NADH + H(+)</text>
        <dbReference type="Rhea" id="RHEA:19821"/>
        <dbReference type="ChEBI" id="CHEBI:15378"/>
        <dbReference type="ChEBI" id="CHEBI:15636"/>
        <dbReference type="ChEBI" id="CHEBI:18608"/>
        <dbReference type="ChEBI" id="CHEBI:57540"/>
        <dbReference type="ChEBI" id="CHEBI:57945"/>
        <dbReference type="EC" id="1.5.1.54"/>
    </reaction>
    <physiologicalReaction direction="right-to-left" evidence="11">
        <dbReference type="Rhea" id="RHEA:19823"/>
    </physiologicalReaction>
</comment>
<comment type="cofactor">
    <cofactor evidence="1 12">
        <name>FAD</name>
        <dbReference type="ChEBI" id="CHEBI:57692"/>
    </cofactor>
</comment>
<evidence type="ECO:0000256" key="8">
    <source>
        <dbReference type="ARBA" id="ARBA00023027"/>
    </source>
</evidence>
<dbReference type="EMBL" id="JARYZI010000001">
    <property type="protein sequence ID" value="MDH8677150.1"/>
    <property type="molecule type" value="Genomic_DNA"/>
</dbReference>
<protein>
    <recommendedName>
        <fullName evidence="12">Methylenetetrahydrofolate reductase</fullName>
        <ecNumber evidence="12">1.5.1.54</ecNumber>
    </recommendedName>
</protein>
<reference evidence="13 14" key="1">
    <citation type="submission" date="2023-04" db="EMBL/GenBank/DDBJ databases">
        <title>Fusibacter bizertensis strain WBS, isolated from littoral bottom sediments of the Arctic seas - biochemical and genomic analysis.</title>
        <authorList>
            <person name="Brioukhanov A.L."/>
        </authorList>
    </citation>
    <scope>NUCLEOTIDE SEQUENCE [LARGE SCALE GENOMIC DNA]</scope>
    <source>
        <strain evidence="13 14">WBS</strain>
    </source>
</reference>
<evidence type="ECO:0000256" key="3">
    <source>
        <dbReference type="ARBA" id="ARBA00006743"/>
    </source>
</evidence>
<dbReference type="SUPFAM" id="SSF51730">
    <property type="entry name" value="FAD-linked oxidoreductase"/>
    <property type="match status" value="1"/>
</dbReference>
<dbReference type="Gene3D" id="3.20.20.220">
    <property type="match status" value="1"/>
</dbReference>
<evidence type="ECO:0000256" key="12">
    <source>
        <dbReference type="RuleBase" id="RU003862"/>
    </source>
</evidence>
<proteinExistence type="inferred from homology"/>
<dbReference type="PANTHER" id="PTHR45754">
    <property type="entry name" value="METHYLENETETRAHYDROFOLATE REDUCTASE"/>
    <property type="match status" value="1"/>
</dbReference>
<evidence type="ECO:0000313" key="13">
    <source>
        <dbReference type="EMBL" id="MDH8677150.1"/>
    </source>
</evidence>
<gene>
    <name evidence="13" type="primary">metF</name>
    <name evidence="13" type="ORF">QE109_03265</name>
</gene>
<evidence type="ECO:0000313" key="14">
    <source>
        <dbReference type="Proteomes" id="UP001158045"/>
    </source>
</evidence>
<dbReference type="Proteomes" id="UP001158045">
    <property type="component" value="Unassembled WGS sequence"/>
</dbReference>
<dbReference type="PANTHER" id="PTHR45754:SF3">
    <property type="entry name" value="METHYLENETETRAHYDROFOLATE REDUCTASE (NADPH)"/>
    <property type="match status" value="1"/>
</dbReference>
<evidence type="ECO:0000256" key="10">
    <source>
        <dbReference type="ARBA" id="ARBA00034478"/>
    </source>
</evidence>
<keyword evidence="5 12" id="KW-0285">Flavoprotein</keyword>
<dbReference type="GO" id="GO:0004489">
    <property type="term" value="F:methylenetetrahydrofolate reductase [NAD(P)H] activity"/>
    <property type="evidence" value="ECO:0007669"/>
    <property type="project" value="UniProtKB-EC"/>
</dbReference>
<evidence type="ECO:0000256" key="6">
    <source>
        <dbReference type="ARBA" id="ARBA00022827"/>
    </source>
</evidence>
<keyword evidence="7 12" id="KW-0560">Oxidoreductase</keyword>
<dbReference type="InterPro" id="IPR003171">
    <property type="entry name" value="Mehydrof_redctse-like"/>
</dbReference>
<dbReference type="NCBIfam" id="TIGR00676">
    <property type="entry name" value="fadh2"/>
    <property type="match status" value="1"/>
</dbReference>
<evidence type="ECO:0000256" key="7">
    <source>
        <dbReference type="ARBA" id="ARBA00023002"/>
    </source>
</evidence>
<keyword evidence="8" id="KW-0520">NAD</keyword>
<name>A0ABT6N9R4_9FIRM</name>
<dbReference type="CDD" id="cd00537">
    <property type="entry name" value="MTHFR"/>
    <property type="match status" value="1"/>
</dbReference>
<comment type="similarity">
    <text evidence="3 12">Belongs to the methylenetetrahydrofolate reductase family.</text>
</comment>
<dbReference type="EC" id="1.5.1.54" evidence="12"/>
<evidence type="ECO:0000256" key="11">
    <source>
        <dbReference type="ARBA" id="ARBA00048628"/>
    </source>
</evidence>
<evidence type="ECO:0000256" key="4">
    <source>
        <dbReference type="ARBA" id="ARBA00022605"/>
    </source>
</evidence>
<evidence type="ECO:0000256" key="2">
    <source>
        <dbReference type="ARBA" id="ARBA00004777"/>
    </source>
</evidence>
<comment type="pathway">
    <text evidence="2 12">One-carbon metabolism; tetrahydrofolate interconversion.</text>
</comment>
<dbReference type="InterPro" id="IPR004620">
    <property type="entry name" value="MTHF_reductase_bac"/>
</dbReference>
<keyword evidence="6 12" id="KW-0274">FAD</keyword>
<evidence type="ECO:0000256" key="1">
    <source>
        <dbReference type="ARBA" id="ARBA00001974"/>
    </source>
</evidence>
<sequence>MKIHDMFRSGKPVLSFEIFPPKRDGDVSSVIRTIDELAVLKPNYISVTYGAAGSERGLDTVRMASKIKNEYHIEALAHLTSVGASEDDIKRILSTYKEQNIENILALRGDLDPNTVLQSRDFKYASDLVAFIKREGDFDIAAACYPESHVEARSKTTDLIYLKDKVQNGVDFLVTQLFFDNEQFYSFRNEVRSLDINIPITVGIMPVLNRKQIERMVALSGATLPEKFKKILVKYEDKPSALQDAGIAYACEQIVDLLSSGVDGIHLYVMNKPEIAQRIVQNISGILNTMK</sequence>